<comment type="caution">
    <text evidence="1">The sequence shown here is derived from an EMBL/GenBank/DDBJ whole genome shotgun (WGS) entry which is preliminary data.</text>
</comment>
<organism evidence="1 2">
    <name type="scientific">Dentiscutata heterogama</name>
    <dbReference type="NCBI Taxonomy" id="1316150"/>
    <lineage>
        <taxon>Eukaryota</taxon>
        <taxon>Fungi</taxon>
        <taxon>Fungi incertae sedis</taxon>
        <taxon>Mucoromycota</taxon>
        <taxon>Glomeromycotina</taxon>
        <taxon>Glomeromycetes</taxon>
        <taxon>Diversisporales</taxon>
        <taxon>Gigasporaceae</taxon>
        <taxon>Dentiscutata</taxon>
    </lineage>
</organism>
<dbReference type="EMBL" id="CAJVPU010000957">
    <property type="protein sequence ID" value="CAG8467106.1"/>
    <property type="molecule type" value="Genomic_DNA"/>
</dbReference>
<evidence type="ECO:0000313" key="2">
    <source>
        <dbReference type="Proteomes" id="UP000789702"/>
    </source>
</evidence>
<protein>
    <submittedName>
        <fullName evidence="1">3108_t:CDS:1</fullName>
    </submittedName>
</protein>
<dbReference type="Proteomes" id="UP000789702">
    <property type="component" value="Unassembled WGS sequence"/>
</dbReference>
<proteinExistence type="predicted"/>
<accession>A0ACA9KD85</accession>
<keyword evidence="2" id="KW-1185">Reference proteome</keyword>
<gene>
    <name evidence="1" type="ORF">DHETER_LOCUS1545</name>
</gene>
<sequence>MIFYKLLFDEDVTGFIQLTSEADLKALRQELIDKVPVQNSTLTLGPKFQIVNNSTIIQLHIDGNVASDLDNMIKNKNITTFSSGMTSLLDQDIGFQKTTIYTVYNVYKRIEDPNVRREFRDWIAVLTILAVTDYEYLTILKFVLMFNDETIDYKYLTIMKDFTKAEVDEYLNLLKDKIKLINILKILKDELPRSNESGIFYRSLFK</sequence>
<name>A0ACA9KD85_9GLOM</name>
<evidence type="ECO:0000313" key="1">
    <source>
        <dbReference type="EMBL" id="CAG8467106.1"/>
    </source>
</evidence>
<reference evidence="1" key="1">
    <citation type="submission" date="2021-06" db="EMBL/GenBank/DDBJ databases">
        <authorList>
            <person name="Kallberg Y."/>
            <person name="Tangrot J."/>
            <person name="Rosling A."/>
        </authorList>
    </citation>
    <scope>NUCLEOTIDE SEQUENCE</scope>
    <source>
        <strain evidence="1">IL203A</strain>
    </source>
</reference>